<comment type="caution">
    <text evidence="1">The sequence shown here is derived from an EMBL/GenBank/DDBJ whole genome shotgun (WGS) entry which is preliminary data.</text>
</comment>
<dbReference type="Proteomes" id="UP001153332">
    <property type="component" value="Unassembled WGS sequence"/>
</dbReference>
<proteinExistence type="predicted"/>
<evidence type="ECO:0000313" key="2">
    <source>
        <dbReference type="Proteomes" id="UP001153332"/>
    </source>
</evidence>
<sequence length="693" mass="75454">MEDSFEDANGAHASATPDNFSRSSPAPQKRARDYGEELKGLSSSGDEANPPKQSTPPLKRRKIRYNSAADGGSGSDTEGLDDGEIVESPAPSPVIRPVSTENQSQDDMQPQTLNTSNGPASVSSEDGEIITSLGAGEVSRQAQESIEGAGSRESQEYEQPSAAINQHSQVPLLGWNHGIQLGRRTTFGTRPVKPLFGKPATALKTTEEDQEQQNNKDEKPVNSFFGKPPPAIMAAEEEQEQQNKKEKKRVRSRDPVSSFEASNVTWNFPLSAPEITVPDDVSEKSEFWVTVLRKWIVHLIQANGETAERLTYKVIRSGWPLYFTKKMGFVQGTKKQIIAARLVAQNFMASLSKDSIDAMIADARQSNSASEPGNGIDMTGSSPSLPDHDEELRLQVKYFSGTDEPSQHCLSCSGVGHSPQACPELSCRFCESKGHISFGCPTRRRCDKCRQIGHSVDTCQEKLALAPDELDGCAFCNADHEDQDCSEIWRSFKPSELNVKKVKSIPAFCYTCGGENHYGPECSLSEKGGKAANHATWSKVNRDLYIDPESEDVAIAWIGVNTSQLTREEFHVPGRATRKTHTYFVSSDESDEDLIHAPIKKPQARADIRIASNIGTMNGNSRGRGGGYKSWQPPLPPGPPPPLAESVPKKPLQSASPGTLPPRPQAFAPGKPSGRGRGGYRGRGRSRGRGRGT</sequence>
<protein>
    <submittedName>
        <fullName evidence="1">Uncharacterized protein</fullName>
    </submittedName>
</protein>
<organism evidence="1 2">
    <name type="scientific">Lasiodiplodia mahajangana</name>
    <dbReference type="NCBI Taxonomy" id="1108764"/>
    <lineage>
        <taxon>Eukaryota</taxon>
        <taxon>Fungi</taxon>
        <taxon>Dikarya</taxon>
        <taxon>Ascomycota</taxon>
        <taxon>Pezizomycotina</taxon>
        <taxon>Dothideomycetes</taxon>
        <taxon>Dothideomycetes incertae sedis</taxon>
        <taxon>Botryosphaeriales</taxon>
        <taxon>Botryosphaeriaceae</taxon>
        <taxon>Lasiodiplodia</taxon>
    </lineage>
</organism>
<accession>A0ACC2JB64</accession>
<keyword evidence="2" id="KW-1185">Reference proteome</keyword>
<reference evidence="1" key="1">
    <citation type="submission" date="2022-12" db="EMBL/GenBank/DDBJ databases">
        <title>Genome Sequence of Lasiodiplodia mahajangana.</title>
        <authorList>
            <person name="Buettner E."/>
        </authorList>
    </citation>
    <scope>NUCLEOTIDE SEQUENCE</scope>
    <source>
        <strain evidence="1">VT137</strain>
    </source>
</reference>
<dbReference type="EMBL" id="JAPUUL010002885">
    <property type="protein sequence ID" value="KAJ8124622.1"/>
    <property type="molecule type" value="Genomic_DNA"/>
</dbReference>
<gene>
    <name evidence="1" type="ORF">O1611_g9019</name>
</gene>
<name>A0ACC2JB64_9PEZI</name>
<evidence type="ECO:0000313" key="1">
    <source>
        <dbReference type="EMBL" id="KAJ8124622.1"/>
    </source>
</evidence>